<sequence length="209" mass="24310">MDCRVDTALSLLMLNRTHTWLGHTATVEGKWNSYSNIYRRAHWFDKGTDAGDIPKLNVHPKKVMRCIWWSVHGIEYWDMLAQGFTVTADVYIEQLKNLKTNLENARPHQREVYFQHDNVRPHIARTTKAKLTNFGWTILPHSPYSPDLAPSDYYLFSYLQRHLDGQDFQTRDDIESYSSSSSRISLQRSGAKSDLTLRKIIDAIGAYFK</sequence>
<evidence type="ECO:0008006" key="3">
    <source>
        <dbReference type="Google" id="ProtNLM"/>
    </source>
</evidence>
<evidence type="ECO:0000313" key="1">
    <source>
        <dbReference type="EMBL" id="KAK6733082.1"/>
    </source>
</evidence>
<dbReference type="InterPro" id="IPR001888">
    <property type="entry name" value="Transposase_1"/>
</dbReference>
<dbReference type="InterPro" id="IPR052709">
    <property type="entry name" value="Transposase-MT_Hybrid"/>
</dbReference>
<protein>
    <recommendedName>
        <fullName evidence="3">Transposase</fullName>
    </recommendedName>
</protein>
<name>A0ABR1C3G1_NECAM</name>
<comment type="caution">
    <text evidence="1">The sequence shown here is derived from an EMBL/GenBank/DDBJ whole genome shotgun (WGS) entry which is preliminary data.</text>
</comment>
<dbReference type="Pfam" id="PF01359">
    <property type="entry name" value="Transposase_1"/>
    <property type="match status" value="1"/>
</dbReference>
<accession>A0ABR1C3G1</accession>
<reference evidence="1 2" key="1">
    <citation type="submission" date="2023-08" db="EMBL/GenBank/DDBJ databases">
        <title>A Necator americanus chromosomal reference genome.</title>
        <authorList>
            <person name="Ilik V."/>
            <person name="Petrzelkova K.J."/>
            <person name="Pardy F."/>
            <person name="Fuh T."/>
            <person name="Niatou-Singa F.S."/>
            <person name="Gouil Q."/>
            <person name="Baker L."/>
            <person name="Ritchie M.E."/>
            <person name="Jex A.R."/>
            <person name="Gazzola D."/>
            <person name="Li H."/>
            <person name="Toshio Fujiwara R."/>
            <person name="Zhan B."/>
            <person name="Aroian R.V."/>
            <person name="Pafco B."/>
            <person name="Schwarz E.M."/>
        </authorList>
    </citation>
    <scope>NUCLEOTIDE SEQUENCE [LARGE SCALE GENOMIC DNA]</scope>
    <source>
        <strain evidence="1 2">Aroian</strain>
        <tissue evidence="1">Whole animal</tissue>
    </source>
</reference>
<dbReference type="EMBL" id="JAVFWL010000002">
    <property type="protein sequence ID" value="KAK6733082.1"/>
    <property type="molecule type" value="Genomic_DNA"/>
</dbReference>
<evidence type="ECO:0000313" key="2">
    <source>
        <dbReference type="Proteomes" id="UP001303046"/>
    </source>
</evidence>
<dbReference type="PANTHER" id="PTHR46060:SF1">
    <property type="entry name" value="MARINER MOS1 TRANSPOSASE-LIKE PROTEIN"/>
    <property type="match status" value="1"/>
</dbReference>
<dbReference type="Proteomes" id="UP001303046">
    <property type="component" value="Unassembled WGS sequence"/>
</dbReference>
<dbReference type="InterPro" id="IPR036397">
    <property type="entry name" value="RNaseH_sf"/>
</dbReference>
<dbReference type="Gene3D" id="3.30.420.10">
    <property type="entry name" value="Ribonuclease H-like superfamily/Ribonuclease H"/>
    <property type="match status" value="1"/>
</dbReference>
<proteinExistence type="predicted"/>
<keyword evidence="2" id="KW-1185">Reference proteome</keyword>
<organism evidence="1 2">
    <name type="scientific">Necator americanus</name>
    <name type="common">Human hookworm</name>
    <dbReference type="NCBI Taxonomy" id="51031"/>
    <lineage>
        <taxon>Eukaryota</taxon>
        <taxon>Metazoa</taxon>
        <taxon>Ecdysozoa</taxon>
        <taxon>Nematoda</taxon>
        <taxon>Chromadorea</taxon>
        <taxon>Rhabditida</taxon>
        <taxon>Rhabditina</taxon>
        <taxon>Rhabditomorpha</taxon>
        <taxon>Strongyloidea</taxon>
        <taxon>Ancylostomatidae</taxon>
        <taxon>Bunostominae</taxon>
        <taxon>Necator</taxon>
    </lineage>
</organism>
<dbReference type="PANTHER" id="PTHR46060">
    <property type="entry name" value="MARINER MOS1 TRANSPOSASE-LIKE PROTEIN"/>
    <property type="match status" value="1"/>
</dbReference>
<gene>
    <name evidence="1" type="primary">Necator_chrII.g4862</name>
    <name evidence="1" type="ORF">RB195_017070</name>
</gene>